<dbReference type="InterPro" id="IPR001000">
    <property type="entry name" value="GH10_dom"/>
</dbReference>
<dbReference type="Gene3D" id="2.60.40.290">
    <property type="match status" value="1"/>
</dbReference>
<dbReference type="PROSITE" id="PS51760">
    <property type="entry name" value="GH10_2"/>
    <property type="match status" value="1"/>
</dbReference>
<dbReference type="SMART" id="SM00633">
    <property type="entry name" value="Glyco_10"/>
    <property type="match status" value="1"/>
</dbReference>
<dbReference type="InterPro" id="IPR002509">
    <property type="entry name" value="NODB_dom"/>
</dbReference>
<evidence type="ECO:0000256" key="4">
    <source>
        <dbReference type="ARBA" id="ARBA00022729"/>
    </source>
</evidence>
<dbReference type="PROSITE" id="PS51173">
    <property type="entry name" value="CBM2"/>
    <property type="match status" value="1"/>
</dbReference>
<dbReference type="PRINTS" id="PR00134">
    <property type="entry name" value="GLHYDRLASE10"/>
</dbReference>
<evidence type="ECO:0000313" key="15">
    <source>
        <dbReference type="EMBL" id="NRN67007.1"/>
    </source>
</evidence>
<evidence type="ECO:0000256" key="8">
    <source>
        <dbReference type="ARBA" id="ARBA00023326"/>
    </source>
</evidence>
<proteinExistence type="inferred from homology"/>
<evidence type="ECO:0000256" key="1">
    <source>
        <dbReference type="ARBA" id="ARBA00000681"/>
    </source>
</evidence>
<evidence type="ECO:0000259" key="13">
    <source>
        <dbReference type="PROSITE" id="PS51677"/>
    </source>
</evidence>
<keyword evidence="8 10" id="KW-0624">Polysaccharide degradation</keyword>
<dbReference type="InterPro" id="IPR011330">
    <property type="entry name" value="Glyco_hydro/deAcase_b/a-brl"/>
</dbReference>
<dbReference type="SMART" id="SM00637">
    <property type="entry name" value="CBD_II"/>
    <property type="match status" value="1"/>
</dbReference>
<dbReference type="Gene3D" id="3.20.20.370">
    <property type="entry name" value="Glycoside hydrolase/deacetylase"/>
    <property type="match status" value="1"/>
</dbReference>
<dbReference type="Pfam" id="PF00553">
    <property type="entry name" value="CBM_2"/>
    <property type="match status" value="1"/>
</dbReference>
<feature type="domain" description="GH10" evidence="14">
    <location>
        <begin position="25"/>
        <end position="325"/>
    </location>
</feature>
<evidence type="ECO:0000256" key="6">
    <source>
        <dbReference type="ARBA" id="ARBA00023277"/>
    </source>
</evidence>
<dbReference type="EMBL" id="JAAATY010000012">
    <property type="protein sequence ID" value="NRN67007.1"/>
    <property type="molecule type" value="Genomic_DNA"/>
</dbReference>
<dbReference type="InterPro" id="IPR031158">
    <property type="entry name" value="GH10_AS"/>
</dbReference>
<organism evidence="15 16">
    <name type="scientific">Kibdelosporangium persicum</name>
    <dbReference type="NCBI Taxonomy" id="2698649"/>
    <lineage>
        <taxon>Bacteria</taxon>
        <taxon>Bacillati</taxon>
        <taxon>Actinomycetota</taxon>
        <taxon>Actinomycetes</taxon>
        <taxon>Pseudonocardiales</taxon>
        <taxon>Pseudonocardiaceae</taxon>
        <taxon>Kibdelosporangium</taxon>
    </lineage>
</organism>
<sequence length="630" mass="67516">MSRRSRYALALAGLLGALVVTPGVAQAGTTLGASAAEKGRYFGAAVAAHKLGDSTYVGILNREFNMVTPENEMKIDATEPNQNQFTFGNADRIVNHATSRGMRVRGHTLAWHSQQPGWMQNMSGSALRQAMLNHVTRVASYYRGKIHSWDVVNEAFADGSSGARRDSNLQRTGNDWIEAAFRAARAADPNAKLCYNDYNTDDWTHAKTQAVYRMVQDFKNRGVPIDCVGLQSHFNNNSPYPSNYRTTLSSFAALGVDVQITELDIEGASPTTYGNVVKDCLAVARCNGITVWGIRDSDSWRASQNPLLFNNSGGKKPAYDAVLSALNSGAPGAPNCSAGYVGLTFDDGPISGTTTQLLGALRSANLRATFFNTGQRVQQNPALARSQVDAGMWIGNHSFTHPHLTQMSASQITSELTQTQQALQQATGQTPQLFRPPYGETNSTVRQVQSQLGLTEVLWTVDSRDWDNASTAQIVQAASSLQAGGIILMHDGYQSTINAIPQIAANLASRNLCAGMISTNGQVVAPGTPPGSGSCTATYRTSQQWGDRFNGEVTVRAGESAITSWTVTVTLTSPQQVSTTWNGTPTYSGNVMTMKPNGNGNLAANASTTFGFTVMANGQWAQPSVSCQTP</sequence>
<keyword evidence="4 11" id="KW-0732">Signal</keyword>
<dbReference type="InterPro" id="IPR001919">
    <property type="entry name" value="CBD2"/>
</dbReference>
<evidence type="ECO:0000256" key="3">
    <source>
        <dbReference type="ARBA" id="ARBA00022651"/>
    </source>
</evidence>
<evidence type="ECO:0000256" key="5">
    <source>
        <dbReference type="ARBA" id="ARBA00022801"/>
    </source>
</evidence>
<feature type="active site" description="Nucleophile" evidence="9">
    <location>
        <position position="262"/>
    </location>
</feature>
<accession>A0ABX2F7Z1</accession>
<evidence type="ECO:0000313" key="16">
    <source>
        <dbReference type="Proteomes" id="UP000763557"/>
    </source>
</evidence>
<dbReference type="SUPFAM" id="SSF88713">
    <property type="entry name" value="Glycoside hydrolase/deacetylase"/>
    <property type="match status" value="1"/>
</dbReference>
<dbReference type="EC" id="3.2.1.8" evidence="10"/>
<dbReference type="SUPFAM" id="SSF51445">
    <property type="entry name" value="(Trans)glycosidases"/>
    <property type="match status" value="1"/>
</dbReference>
<keyword evidence="7 10" id="KW-0326">Glycosidase</keyword>
<dbReference type="Proteomes" id="UP000763557">
    <property type="component" value="Unassembled WGS sequence"/>
</dbReference>
<dbReference type="PANTHER" id="PTHR31490">
    <property type="entry name" value="GLYCOSYL HYDROLASE"/>
    <property type="match status" value="1"/>
</dbReference>
<dbReference type="SUPFAM" id="SSF49384">
    <property type="entry name" value="Carbohydrate-binding domain"/>
    <property type="match status" value="1"/>
</dbReference>
<keyword evidence="6 10" id="KW-0119">Carbohydrate metabolism</keyword>
<dbReference type="Gene3D" id="3.20.20.80">
    <property type="entry name" value="Glycosidases"/>
    <property type="match status" value="1"/>
</dbReference>
<evidence type="ECO:0000256" key="9">
    <source>
        <dbReference type="PROSITE-ProRule" id="PRU10061"/>
    </source>
</evidence>
<name>A0ABX2F7Z1_9PSEU</name>
<comment type="catalytic activity">
    <reaction evidence="1 10">
        <text>Endohydrolysis of (1-&gt;4)-beta-D-xylosidic linkages in xylans.</text>
        <dbReference type="EC" id="3.2.1.8"/>
    </reaction>
</comment>
<dbReference type="InterPro" id="IPR012291">
    <property type="entry name" value="CBM2_carb-bd_dom_sf"/>
</dbReference>
<gene>
    <name evidence="15" type="ORF">GC106_42400</name>
</gene>
<dbReference type="Pfam" id="PF00331">
    <property type="entry name" value="Glyco_hydro_10"/>
    <property type="match status" value="1"/>
</dbReference>
<evidence type="ECO:0000256" key="10">
    <source>
        <dbReference type="RuleBase" id="RU361174"/>
    </source>
</evidence>
<feature type="domain" description="CBM2" evidence="12">
    <location>
        <begin position="528"/>
        <end position="630"/>
    </location>
</feature>
<dbReference type="RefSeq" id="WP_415830036.1">
    <property type="nucleotide sequence ID" value="NZ_CBCSGW010000001.1"/>
</dbReference>
<dbReference type="PANTHER" id="PTHR31490:SF88">
    <property type="entry name" value="BETA-XYLANASE"/>
    <property type="match status" value="1"/>
</dbReference>
<evidence type="ECO:0000259" key="12">
    <source>
        <dbReference type="PROSITE" id="PS51173"/>
    </source>
</evidence>
<comment type="similarity">
    <text evidence="2 10">Belongs to the glycosyl hydrolase 10 (cellulase F) family.</text>
</comment>
<evidence type="ECO:0000259" key="14">
    <source>
        <dbReference type="PROSITE" id="PS51760"/>
    </source>
</evidence>
<keyword evidence="16" id="KW-1185">Reference proteome</keyword>
<evidence type="ECO:0000256" key="2">
    <source>
        <dbReference type="ARBA" id="ARBA00007495"/>
    </source>
</evidence>
<evidence type="ECO:0000256" key="7">
    <source>
        <dbReference type="ARBA" id="ARBA00023295"/>
    </source>
</evidence>
<evidence type="ECO:0000256" key="11">
    <source>
        <dbReference type="SAM" id="SignalP"/>
    </source>
</evidence>
<keyword evidence="3" id="KW-0858">Xylan degradation</keyword>
<feature type="chain" id="PRO_5047111816" description="Beta-xylanase" evidence="11">
    <location>
        <begin position="28"/>
        <end position="630"/>
    </location>
</feature>
<keyword evidence="5 10" id="KW-0378">Hydrolase</keyword>
<dbReference type="PROSITE" id="PS51677">
    <property type="entry name" value="NODB"/>
    <property type="match status" value="1"/>
</dbReference>
<dbReference type="Pfam" id="PF01522">
    <property type="entry name" value="Polysacc_deac_1"/>
    <property type="match status" value="1"/>
</dbReference>
<dbReference type="InterPro" id="IPR017853">
    <property type="entry name" value="GH"/>
</dbReference>
<dbReference type="InterPro" id="IPR008965">
    <property type="entry name" value="CBM2/CBM3_carb-bd_dom_sf"/>
</dbReference>
<reference evidence="15 16" key="1">
    <citation type="submission" date="2020-01" db="EMBL/GenBank/DDBJ databases">
        <title>Kibdelosporangium persica a novel Actinomycetes from a hot desert in Iran.</title>
        <authorList>
            <person name="Safaei N."/>
            <person name="Zaburannyi N."/>
            <person name="Mueller R."/>
            <person name="Wink J."/>
        </authorList>
    </citation>
    <scope>NUCLEOTIDE SEQUENCE [LARGE SCALE GENOMIC DNA]</scope>
    <source>
        <strain evidence="15 16">4NS15</strain>
    </source>
</reference>
<feature type="domain" description="NodB homology" evidence="13">
    <location>
        <begin position="339"/>
        <end position="515"/>
    </location>
</feature>
<feature type="signal peptide" evidence="11">
    <location>
        <begin position="1"/>
        <end position="27"/>
    </location>
</feature>
<protein>
    <recommendedName>
        <fullName evidence="10">Beta-xylanase</fullName>
        <ecNumber evidence="10">3.2.1.8</ecNumber>
    </recommendedName>
</protein>
<comment type="caution">
    <text evidence="15">The sequence shown here is derived from an EMBL/GenBank/DDBJ whole genome shotgun (WGS) entry which is preliminary data.</text>
</comment>
<dbReference type="InterPro" id="IPR044846">
    <property type="entry name" value="GH10"/>
</dbReference>
<dbReference type="PROSITE" id="PS00591">
    <property type="entry name" value="GH10_1"/>
    <property type="match status" value="1"/>
</dbReference>